<feature type="domain" description="Transglycosylase SLT" evidence="3">
    <location>
        <begin position="76"/>
        <end position="362"/>
    </location>
</feature>
<dbReference type="CDD" id="cd13399">
    <property type="entry name" value="Slt35-like"/>
    <property type="match status" value="1"/>
</dbReference>
<dbReference type="SUPFAM" id="SSF53955">
    <property type="entry name" value="Lysozyme-like"/>
    <property type="match status" value="1"/>
</dbReference>
<dbReference type="Gene3D" id="1.10.101.10">
    <property type="entry name" value="PGBD-like superfamily/PGBD"/>
    <property type="match status" value="1"/>
</dbReference>
<name>A0A1T0CID5_9GAMM</name>
<evidence type="ECO:0000313" key="5">
    <source>
        <dbReference type="Proteomes" id="UP000191094"/>
    </source>
</evidence>
<feature type="compositionally biased region" description="Polar residues" evidence="1">
    <location>
        <begin position="32"/>
        <end position="41"/>
    </location>
</feature>
<dbReference type="Gene3D" id="1.10.8.350">
    <property type="entry name" value="Bacterial muramidase"/>
    <property type="match status" value="1"/>
</dbReference>
<evidence type="ECO:0000256" key="1">
    <source>
        <dbReference type="SAM" id="MobiDB-lite"/>
    </source>
</evidence>
<evidence type="ECO:0000259" key="2">
    <source>
        <dbReference type="Pfam" id="PF01471"/>
    </source>
</evidence>
<proteinExistence type="predicted"/>
<dbReference type="PANTHER" id="PTHR30163:SF8">
    <property type="entry name" value="LYTIC MUREIN TRANSGLYCOSYLASE"/>
    <property type="match status" value="1"/>
</dbReference>
<feature type="domain" description="Peptidoglycan binding-like" evidence="2">
    <location>
        <begin position="385"/>
        <end position="432"/>
    </location>
</feature>
<dbReference type="EMBL" id="MUYT01000004">
    <property type="protein sequence ID" value="OOS22053.1"/>
    <property type="molecule type" value="Genomic_DNA"/>
</dbReference>
<gene>
    <name evidence="4" type="ORF">B0682_04715</name>
</gene>
<evidence type="ECO:0000259" key="3">
    <source>
        <dbReference type="Pfam" id="PF13406"/>
    </source>
</evidence>
<dbReference type="InterPro" id="IPR031304">
    <property type="entry name" value="SLT_2"/>
</dbReference>
<dbReference type="InterPro" id="IPR036366">
    <property type="entry name" value="PGBDSf"/>
</dbReference>
<dbReference type="GO" id="GO:0009253">
    <property type="term" value="P:peptidoglycan catabolic process"/>
    <property type="evidence" value="ECO:0007669"/>
    <property type="project" value="TreeGrafter"/>
</dbReference>
<dbReference type="InterPro" id="IPR023346">
    <property type="entry name" value="Lysozyme-like_dom_sf"/>
</dbReference>
<dbReference type="InterPro" id="IPR011970">
    <property type="entry name" value="MltB_2"/>
</dbReference>
<dbReference type="PANTHER" id="PTHR30163">
    <property type="entry name" value="MEMBRANE-BOUND LYTIC MUREIN TRANSGLYCOSYLASE B"/>
    <property type="match status" value="1"/>
</dbReference>
<dbReference type="Proteomes" id="UP000191094">
    <property type="component" value="Unassembled WGS sequence"/>
</dbReference>
<organism evidence="4 5">
    <name type="scientific">Lwoffella lincolnii</name>
    <dbReference type="NCBI Taxonomy" id="90241"/>
    <lineage>
        <taxon>Bacteria</taxon>
        <taxon>Pseudomonadati</taxon>
        <taxon>Pseudomonadota</taxon>
        <taxon>Gammaproteobacteria</taxon>
        <taxon>Moraxellales</taxon>
        <taxon>Moraxellaceae</taxon>
        <taxon>Lwoffella</taxon>
    </lineage>
</organism>
<feature type="region of interest" description="Disordered" evidence="1">
    <location>
        <begin position="24"/>
        <end position="44"/>
    </location>
</feature>
<protein>
    <submittedName>
        <fullName evidence="4">Lytic transglycosylase</fullName>
    </submittedName>
</protein>
<keyword evidence="5" id="KW-1185">Reference proteome</keyword>
<dbReference type="GO" id="GO:0008933">
    <property type="term" value="F:peptidoglycan lytic transglycosylase activity"/>
    <property type="evidence" value="ECO:0007669"/>
    <property type="project" value="TreeGrafter"/>
</dbReference>
<dbReference type="InterPro" id="IPR002477">
    <property type="entry name" value="Peptidoglycan-bd-like"/>
</dbReference>
<accession>A0A1T0CID5</accession>
<dbReference type="InterPro" id="IPR036365">
    <property type="entry name" value="PGBD-like_sf"/>
</dbReference>
<reference evidence="4 5" key="1">
    <citation type="submission" date="2017-02" db="EMBL/GenBank/DDBJ databases">
        <title>Draft genome sequence of Moraxella lincolnii CCUG 9405T type strain.</title>
        <authorList>
            <person name="Salva-Serra F."/>
            <person name="Engstrom-Jakobsson H."/>
            <person name="Thorell K."/>
            <person name="Jaen-Luchoro D."/>
            <person name="Gonzales-Siles L."/>
            <person name="Karlsson R."/>
            <person name="Yazdan S."/>
            <person name="Boulund F."/>
            <person name="Johnning A."/>
            <person name="Engstrand L."/>
            <person name="Kristiansson E."/>
            <person name="Moore E."/>
        </authorList>
    </citation>
    <scope>NUCLEOTIDE SEQUENCE [LARGE SCALE GENOMIC DNA]</scope>
    <source>
        <strain evidence="4 5">CCUG 9405</strain>
    </source>
</reference>
<dbReference type="RefSeq" id="WP_420845505.1">
    <property type="nucleotide sequence ID" value="NZ_CP147511.1"/>
</dbReference>
<dbReference type="InterPro" id="IPR043426">
    <property type="entry name" value="MltB-like"/>
</dbReference>
<dbReference type="AlphaFoldDB" id="A0A1T0CID5"/>
<comment type="caution">
    <text evidence="4">The sequence shown here is derived from an EMBL/GenBank/DDBJ whole genome shotgun (WGS) entry which is preliminary data.</text>
</comment>
<evidence type="ECO:0000313" key="4">
    <source>
        <dbReference type="EMBL" id="OOS22053.1"/>
    </source>
</evidence>
<sequence length="440" mass="48265">MTAMLSMAMLSACVSSPQPIPQLIPQPASQLTPQPFQTAPTPEQPQVMPNVIVVTPPSVIATRPVVPPQPTVINGFGDWKVSFTNKALARGFSQAEIERLLGNAHLNQKVVSQDRSQAEFVKMPWEYVESAVANSRVSNGRKHFIGHRRLFDDIGNHYGVDPAIVAAIWGMESSYGGFMGNANLVSSLATLAYDGRRRDFAEEQLMSLLTLLSRGDVSWHNLDGSWAGGMGHTQFIPATWLTQGVDGDGNGHKNPWNLTDALNSTANYLRNSGWVRGVDPVYEVFLPSYFDYRYLDDTMSHDEWRQLGVQVLGGYVPANARLSLWLPAGKLGPALLTSQNFDVIKVYNNSANYALGVSLLAKAINGQGGLQTAWPKYERPLTTVQVTNLQRHLTQAGYDTHGIDGVIGSNTRKAFARWQADSGQVPDGFITQDSAKLLIW</sequence>
<dbReference type="NCBIfam" id="TIGR02283">
    <property type="entry name" value="MltB_2"/>
    <property type="match status" value="1"/>
</dbReference>
<dbReference type="SUPFAM" id="SSF47090">
    <property type="entry name" value="PGBD-like"/>
    <property type="match status" value="1"/>
</dbReference>
<dbReference type="STRING" id="90241.B0682_04715"/>
<dbReference type="Gene3D" id="1.10.530.10">
    <property type="match status" value="1"/>
</dbReference>
<dbReference type="Pfam" id="PF13406">
    <property type="entry name" value="SLT_2"/>
    <property type="match status" value="1"/>
</dbReference>
<dbReference type="Pfam" id="PF01471">
    <property type="entry name" value="PG_binding_1"/>
    <property type="match status" value="1"/>
</dbReference>